<feature type="compositionally biased region" description="Polar residues" evidence="1">
    <location>
        <begin position="36"/>
        <end position="46"/>
    </location>
</feature>
<dbReference type="EMBL" id="JAAVVJ010001507">
    <property type="protein sequence ID" value="KAF7199246.1"/>
    <property type="molecule type" value="Genomic_DNA"/>
</dbReference>
<evidence type="ECO:0000256" key="1">
    <source>
        <dbReference type="SAM" id="MobiDB-lite"/>
    </source>
</evidence>
<evidence type="ECO:0000313" key="3">
    <source>
        <dbReference type="EMBL" id="KAF7199246.1"/>
    </source>
</evidence>
<protein>
    <submittedName>
        <fullName evidence="3">F-box only protein 15-like</fullName>
    </submittedName>
</protein>
<dbReference type="CDD" id="cd22093">
    <property type="entry name" value="F-box_FBXO15"/>
    <property type="match status" value="1"/>
</dbReference>
<dbReference type="GO" id="GO:0019005">
    <property type="term" value="C:SCF ubiquitin ligase complex"/>
    <property type="evidence" value="ECO:0007669"/>
    <property type="project" value="TreeGrafter"/>
</dbReference>
<dbReference type="PANTHER" id="PTHR46731:SF1">
    <property type="entry name" value="F-BOX ONLY PROTEIN 15"/>
    <property type="match status" value="1"/>
</dbReference>
<dbReference type="PANTHER" id="PTHR46731">
    <property type="entry name" value="F-BOX ONLY PROTEIN 15"/>
    <property type="match status" value="1"/>
</dbReference>
<feature type="domain" description="F-box" evidence="2">
    <location>
        <begin position="68"/>
        <end position="114"/>
    </location>
</feature>
<dbReference type="InterPro" id="IPR036047">
    <property type="entry name" value="F-box-like_dom_sf"/>
</dbReference>
<sequence>MAVQLRQTQAAHPAPETHPARCGGQPHPRAPFSGNWRGSRQPSARGSSAGGTVECRTPGPAETPPTKETLVERLPSEIWLKILSYLDTPSLCCLSQVNKPLHQLANDSILWERVYTSMFERRMRTLSVRDDSVEQEGISESQEGASARTDLAVNHWKRIYFKRMASQEMSKWGRELRNTSPYTGLPIHTALVLRDEKVRWELTLCCHSGRECTLDHRQAQFFESSVILSWSGLNKIKFYQIRYLKLYGLNPRSSWRSLIFQLDVKTHLSRFFGCDSLVKLYILQPGVAIGMWRGQTYVSFIWVSLHFHRLVEKSLLGSPACPYLEPLYPPPIGDLDPDLGLHNYSLHLMLHNTSKEMLVAYFSRLSCLRGKRKKMMELRVIRRTNLSEHRSLSGCLNIPWKNNDLDGAVENCCFLSLTLVDEFQKPFWCISSPVYTVPVPREDYGSDNYMLLFQQPDGRAYMQLVWLEEQNQFLLIDLTISIPVHKINRRFSRTY</sequence>
<accession>A0A9D2XBQ9</accession>
<dbReference type="SUPFAM" id="SSF81383">
    <property type="entry name" value="F-box domain"/>
    <property type="match status" value="1"/>
</dbReference>
<gene>
    <name evidence="3" type="ORF">G4P62_017739</name>
</gene>
<dbReference type="Pfam" id="PF12937">
    <property type="entry name" value="F-box-like"/>
    <property type="match status" value="1"/>
</dbReference>
<comment type="caution">
    <text evidence="3">The sequence shown here is derived from an EMBL/GenBank/DDBJ whole genome shotgun (WGS) entry which is preliminary data.</text>
</comment>
<dbReference type="Gene3D" id="1.20.1280.50">
    <property type="match status" value="1"/>
</dbReference>
<name>A0A9D2XBQ9_NOTFU</name>
<dbReference type="AlphaFoldDB" id="A0A9D2XBQ9"/>
<dbReference type="PROSITE" id="PS50181">
    <property type="entry name" value="FBOX"/>
    <property type="match status" value="1"/>
</dbReference>
<dbReference type="SMART" id="SM00256">
    <property type="entry name" value="FBOX"/>
    <property type="match status" value="1"/>
</dbReference>
<feature type="compositionally biased region" description="Polar residues" evidence="1">
    <location>
        <begin position="1"/>
        <end position="10"/>
    </location>
</feature>
<dbReference type="InterPro" id="IPR001810">
    <property type="entry name" value="F-box_dom"/>
</dbReference>
<evidence type="ECO:0000313" key="4">
    <source>
        <dbReference type="Proteomes" id="UP000822369"/>
    </source>
</evidence>
<reference evidence="3" key="1">
    <citation type="submission" date="2020-03" db="EMBL/GenBank/DDBJ databases">
        <title>Intra-Species Differences in Population Size shape Life History and Genome Evolution.</title>
        <authorList>
            <person name="Willemsen D."/>
            <person name="Cui R."/>
            <person name="Valenzano D.R."/>
        </authorList>
    </citation>
    <scope>NUCLEOTIDE SEQUENCE</scope>
    <source>
        <strain evidence="3">GRZ</strain>
        <tissue evidence="3">Whole</tissue>
    </source>
</reference>
<organism evidence="3 4">
    <name type="scientific">Nothobranchius furzeri</name>
    <name type="common">Turquoise killifish</name>
    <dbReference type="NCBI Taxonomy" id="105023"/>
    <lineage>
        <taxon>Eukaryota</taxon>
        <taxon>Metazoa</taxon>
        <taxon>Chordata</taxon>
        <taxon>Craniata</taxon>
        <taxon>Vertebrata</taxon>
        <taxon>Euteleostomi</taxon>
        <taxon>Actinopterygii</taxon>
        <taxon>Neopterygii</taxon>
        <taxon>Teleostei</taxon>
        <taxon>Neoteleostei</taxon>
        <taxon>Acanthomorphata</taxon>
        <taxon>Ovalentaria</taxon>
        <taxon>Atherinomorphae</taxon>
        <taxon>Cyprinodontiformes</taxon>
        <taxon>Nothobranchiidae</taxon>
        <taxon>Nothobranchius</taxon>
    </lineage>
</organism>
<evidence type="ECO:0000259" key="2">
    <source>
        <dbReference type="PROSITE" id="PS50181"/>
    </source>
</evidence>
<feature type="region of interest" description="Disordered" evidence="1">
    <location>
        <begin position="1"/>
        <end position="67"/>
    </location>
</feature>
<proteinExistence type="predicted"/>
<dbReference type="Proteomes" id="UP000822369">
    <property type="component" value="Unassembled WGS sequence"/>
</dbReference>